<feature type="transmembrane region" description="Helical" evidence="6">
    <location>
        <begin position="270"/>
        <end position="290"/>
    </location>
</feature>
<protein>
    <recommendedName>
        <fullName evidence="7">Major facilitator superfamily (MFS) profile domain-containing protein</fullName>
    </recommendedName>
</protein>
<dbReference type="Gene3D" id="1.20.1720.10">
    <property type="entry name" value="Multidrug resistance protein D"/>
    <property type="match status" value="1"/>
</dbReference>
<evidence type="ECO:0000256" key="4">
    <source>
        <dbReference type="ARBA" id="ARBA00022989"/>
    </source>
</evidence>
<feature type="transmembrane region" description="Helical" evidence="6">
    <location>
        <begin position="103"/>
        <end position="128"/>
    </location>
</feature>
<evidence type="ECO:0000313" key="8">
    <source>
        <dbReference type="EMBL" id="SVB99960.1"/>
    </source>
</evidence>
<dbReference type="GO" id="GO:0022857">
    <property type="term" value="F:transmembrane transporter activity"/>
    <property type="evidence" value="ECO:0007669"/>
    <property type="project" value="InterPro"/>
</dbReference>
<feature type="domain" description="Major facilitator superfamily (MFS) profile" evidence="7">
    <location>
        <begin position="12"/>
        <end position="377"/>
    </location>
</feature>
<dbReference type="Pfam" id="PF07690">
    <property type="entry name" value="MFS_1"/>
    <property type="match status" value="1"/>
</dbReference>
<feature type="transmembrane region" description="Helical" evidence="6">
    <location>
        <begin position="357"/>
        <end position="376"/>
    </location>
</feature>
<keyword evidence="2" id="KW-0813">Transport</keyword>
<dbReference type="InterPro" id="IPR036259">
    <property type="entry name" value="MFS_trans_sf"/>
</dbReference>
<comment type="subcellular location">
    <subcellularLocation>
        <location evidence="1">Membrane</location>
        <topology evidence="1">Multi-pass membrane protein</topology>
    </subcellularLocation>
</comment>
<evidence type="ECO:0000256" key="1">
    <source>
        <dbReference type="ARBA" id="ARBA00004141"/>
    </source>
</evidence>
<dbReference type="AlphaFoldDB" id="A0A382IJV6"/>
<feature type="transmembrane region" description="Helical" evidence="6">
    <location>
        <begin position="302"/>
        <end position="323"/>
    </location>
</feature>
<feature type="transmembrane region" description="Helical" evidence="6">
    <location>
        <begin position="7"/>
        <end position="30"/>
    </location>
</feature>
<feature type="transmembrane region" description="Helical" evidence="6">
    <location>
        <begin position="167"/>
        <end position="186"/>
    </location>
</feature>
<evidence type="ECO:0000256" key="2">
    <source>
        <dbReference type="ARBA" id="ARBA00022448"/>
    </source>
</evidence>
<reference evidence="8" key="1">
    <citation type="submission" date="2018-05" db="EMBL/GenBank/DDBJ databases">
        <authorList>
            <person name="Lanie J.A."/>
            <person name="Ng W.-L."/>
            <person name="Kazmierczak K.M."/>
            <person name="Andrzejewski T.M."/>
            <person name="Davidsen T.M."/>
            <person name="Wayne K.J."/>
            <person name="Tettelin H."/>
            <person name="Glass J.I."/>
            <person name="Rusch D."/>
            <person name="Podicherti R."/>
            <person name="Tsui H.-C.T."/>
            <person name="Winkler M.E."/>
        </authorList>
    </citation>
    <scope>NUCLEOTIDE SEQUENCE</scope>
</reference>
<dbReference type="PANTHER" id="PTHR42718:SF9">
    <property type="entry name" value="MAJOR FACILITATOR SUPERFAMILY MULTIDRUG TRANSPORTER MFSC"/>
    <property type="match status" value="1"/>
</dbReference>
<keyword evidence="4 6" id="KW-1133">Transmembrane helix</keyword>
<feature type="transmembrane region" description="Helical" evidence="6">
    <location>
        <begin position="78"/>
        <end position="97"/>
    </location>
</feature>
<feature type="transmembrane region" description="Helical" evidence="6">
    <location>
        <begin position="135"/>
        <end position="155"/>
    </location>
</feature>
<evidence type="ECO:0000256" key="5">
    <source>
        <dbReference type="ARBA" id="ARBA00023136"/>
    </source>
</evidence>
<feature type="transmembrane region" description="Helical" evidence="6">
    <location>
        <begin position="50"/>
        <end position="69"/>
    </location>
</feature>
<dbReference type="InterPro" id="IPR011701">
    <property type="entry name" value="MFS"/>
</dbReference>
<dbReference type="PROSITE" id="PS50850">
    <property type="entry name" value="MFS"/>
    <property type="match status" value="1"/>
</dbReference>
<accession>A0A382IJV6</accession>
<dbReference type="GO" id="GO:0016020">
    <property type="term" value="C:membrane"/>
    <property type="evidence" value="ECO:0007669"/>
    <property type="project" value="UniProtKB-SubCell"/>
</dbReference>
<dbReference type="InterPro" id="IPR020846">
    <property type="entry name" value="MFS_dom"/>
</dbReference>
<sequence length="377" mass="40695">VVEQHEHAWLVLFAVSLSSMSVLSNSIGMISLLLPRMMAEFAIDVQSVQWVLTAFMLTMVVIMPTIGWLGDVFGQRRLFLASLTIFTICTFACTLAWNFPSLIFIRIIQGMAAGCFFPLTTPFIFDVFPQGRRGFVLGVSNLTLITGSTMGSLIASTLSDQFGWRWGFYYTIVLCLTSLILGFIVLRDPPRVRAGKFDFAGALTLGTAVVSAVLLVTERDSFLALTTRTFTLVVICVGSAIAFVAIELNTQKPIVDLGIYKHAAFAAGNTLGFIVPASTTAVTLLLPIFLQRLLGYSILQSALLRIPSGLTTAMIGPLTGWLSDRMDPRILIGSGVIGFASVLYAISHLTVQSSATTIASLLVAMGIVSMCIWAPLA</sequence>
<feature type="transmembrane region" description="Helical" evidence="6">
    <location>
        <begin position="330"/>
        <end position="351"/>
    </location>
</feature>
<proteinExistence type="predicted"/>
<dbReference type="Gene3D" id="1.20.1250.20">
    <property type="entry name" value="MFS general substrate transporter like domains"/>
    <property type="match status" value="1"/>
</dbReference>
<evidence type="ECO:0000256" key="6">
    <source>
        <dbReference type="SAM" id="Phobius"/>
    </source>
</evidence>
<evidence type="ECO:0000259" key="7">
    <source>
        <dbReference type="PROSITE" id="PS50850"/>
    </source>
</evidence>
<evidence type="ECO:0000256" key="3">
    <source>
        <dbReference type="ARBA" id="ARBA00022692"/>
    </source>
</evidence>
<keyword evidence="3 6" id="KW-0812">Transmembrane</keyword>
<dbReference type="SUPFAM" id="SSF103473">
    <property type="entry name" value="MFS general substrate transporter"/>
    <property type="match status" value="1"/>
</dbReference>
<feature type="transmembrane region" description="Helical" evidence="6">
    <location>
        <begin position="198"/>
        <end position="217"/>
    </location>
</feature>
<keyword evidence="5 6" id="KW-0472">Membrane</keyword>
<dbReference type="PANTHER" id="PTHR42718">
    <property type="entry name" value="MAJOR FACILITATOR SUPERFAMILY MULTIDRUG TRANSPORTER MFSC"/>
    <property type="match status" value="1"/>
</dbReference>
<dbReference type="EMBL" id="UINC01067868">
    <property type="protein sequence ID" value="SVB99960.1"/>
    <property type="molecule type" value="Genomic_DNA"/>
</dbReference>
<organism evidence="8">
    <name type="scientific">marine metagenome</name>
    <dbReference type="NCBI Taxonomy" id="408172"/>
    <lineage>
        <taxon>unclassified sequences</taxon>
        <taxon>metagenomes</taxon>
        <taxon>ecological metagenomes</taxon>
    </lineage>
</organism>
<gene>
    <name evidence="8" type="ORF">METZ01_LOCUS252814</name>
</gene>
<name>A0A382IJV6_9ZZZZ</name>
<feature type="non-terminal residue" evidence="8">
    <location>
        <position position="1"/>
    </location>
</feature>
<feature type="non-terminal residue" evidence="8">
    <location>
        <position position="377"/>
    </location>
</feature>
<feature type="transmembrane region" description="Helical" evidence="6">
    <location>
        <begin position="229"/>
        <end position="249"/>
    </location>
</feature>